<sequence length="267" mass="30437">MVYNCILCDVYQAFRDEERSFHQIPSSPEIRRLWLKAIGKDDASKWARICSDHFKKDDFVEACREDGVIRRKLKRGTAIIPSVNLRNTSELNNHSDSSNEVRGVPVNNDIEARREEGLPDAISLCIPPDTTIEGVINPISMVISSPDSSNAPEIQQVKIADQPRYESEADEWEDFEEYIGTVTPLASRKRKSDVTIEQISPGLKKACSTQIPAALKNQNVEYRLRVGGKYHYISRDDFTSDEKWSIVLQFIKQKSKLVHNATRSQNR</sequence>
<comment type="caution">
    <text evidence="1">The sequence shown here is derived from an EMBL/GenBank/DDBJ whole genome shotgun (WGS) entry which is preliminary data.</text>
</comment>
<reference evidence="1" key="1">
    <citation type="submission" date="2023-04" db="EMBL/GenBank/DDBJ databases">
        <title>A chromosome-level genome assembly of the parasitoid wasp Eretmocerus hayati.</title>
        <authorList>
            <person name="Zhong Y."/>
            <person name="Liu S."/>
            <person name="Liu Y."/>
        </authorList>
    </citation>
    <scope>NUCLEOTIDE SEQUENCE</scope>
    <source>
        <strain evidence="1">ZJU_SS_LIU_2023</strain>
    </source>
</reference>
<protein>
    <submittedName>
        <fullName evidence="1">Uncharacterized protein</fullName>
    </submittedName>
</protein>
<gene>
    <name evidence="1" type="ORF">QAD02_017813</name>
</gene>
<accession>A0ACC2PG73</accession>
<dbReference type="EMBL" id="CM056741">
    <property type="protein sequence ID" value="KAJ8682021.1"/>
    <property type="molecule type" value="Genomic_DNA"/>
</dbReference>
<evidence type="ECO:0000313" key="2">
    <source>
        <dbReference type="Proteomes" id="UP001239111"/>
    </source>
</evidence>
<name>A0ACC2PG73_9HYME</name>
<organism evidence="1 2">
    <name type="scientific">Eretmocerus hayati</name>
    <dbReference type="NCBI Taxonomy" id="131215"/>
    <lineage>
        <taxon>Eukaryota</taxon>
        <taxon>Metazoa</taxon>
        <taxon>Ecdysozoa</taxon>
        <taxon>Arthropoda</taxon>
        <taxon>Hexapoda</taxon>
        <taxon>Insecta</taxon>
        <taxon>Pterygota</taxon>
        <taxon>Neoptera</taxon>
        <taxon>Endopterygota</taxon>
        <taxon>Hymenoptera</taxon>
        <taxon>Apocrita</taxon>
        <taxon>Proctotrupomorpha</taxon>
        <taxon>Chalcidoidea</taxon>
        <taxon>Aphelinidae</taxon>
        <taxon>Aphelininae</taxon>
        <taxon>Eretmocerus</taxon>
    </lineage>
</organism>
<dbReference type="Proteomes" id="UP001239111">
    <property type="component" value="Chromosome 1"/>
</dbReference>
<evidence type="ECO:0000313" key="1">
    <source>
        <dbReference type="EMBL" id="KAJ8682021.1"/>
    </source>
</evidence>
<proteinExistence type="predicted"/>
<keyword evidence="2" id="KW-1185">Reference proteome</keyword>